<name>A0A439D983_9PEZI</name>
<organism evidence="2 3">
    <name type="scientific">Xylaria grammica</name>
    <dbReference type="NCBI Taxonomy" id="363999"/>
    <lineage>
        <taxon>Eukaryota</taxon>
        <taxon>Fungi</taxon>
        <taxon>Dikarya</taxon>
        <taxon>Ascomycota</taxon>
        <taxon>Pezizomycotina</taxon>
        <taxon>Sordariomycetes</taxon>
        <taxon>Xylariomycetidae</taxon>
        <taxon>Xylariales</taxon>
        <taxon>Xylariaceae</taxon>
        <taxon>Xylaria</taxon>
    </lineage>
</organism>
<evidence type="ECO:0000313" key="3">
    <source>
        <dbReference type="Proteomes" id="UP000286045"/>
    </source>
</evidence>
<dbReference type="AlphaFoldDB" id="A0A439D983"/>
<dbReference type="Proteomes" id="UP000286045">
    <property type="component" value="Unassembled WGS sequence"/>
</dbReference>
<gene>
    <name evidence="2" type="ORF">EKO27_g4129</name>
</gene>
<evidence type="ECO:0000313" key="2">
    <source>
        <dbReference type="EMBL" id="RWA10975.1"/>
    </source>
</evidence>
<evidence type="ECO:0000256" key="1">
    <source>
        <dbReference type="SAM" id="MobiDB-lite"/>
    </source>
</evidence>
<proteinExistence type="predicted"/>
<feature type="region of interest" description="Disordered" evidence="1">
    <location>
        <begin position="117"/>
        <end position="140"/>
    </location>
</feature>
<reference evidence="2 3" key="1">
    <citation type="submission" date="2018-12" db="EMBL/GenBank/DDBJ databases">
        <title>Draft genome sequence of Xylaria grammica IHI A82.</title>
        <authorList>
            <person name="Buettner E."/>
            <person name="Kellner H."/>
        </authorList>
    </citation>
    <scope>NUCLEOTIDE SEQUENCE [LARGE SCALE GENOMIC DNA]</scope>
    <source>
        <strain evidence="2 3">IHI A82</strain>
    </source>
</reference>
<feature type="compositionally biased region" description="Polar residues" evidence="1">
    <location>
        <begin position="128"/>
        <end position="140"/>
    </location>
</feature>
<comment type="caution">
    <text evidence="2">The sequence shown here is derived from an EMBL/GenBank/DDBJ whole genome shotgun (WGS) entry which is preliminary data.</text>
</comment>
<protein>
    <submittedName>
        <fullName evidence="2">Uncharacterized protein</fullName>
    </submittedName>
</protein>
<sequence>MPGQPTQHSCGSWSSEDPDQQELSAIMASFKMDIYGVISLGKDGILRSLTAERDVIGAAPLRPSLIAALHARMPKEYVDKYLTAGWDGVDGFKTPESAWYNPDKSILPEPLSELKKKGGIEKLRAPKNQESQASGEQHEE</sequence>
<dbReference type="EMBL" id="RYZI01000094">
    <property type="protein sequence ID" value="RWA10975.1"/>
    <property type="molecule type" value="Genomic_DNA"/>
</dbReference>
<accession>A0A439D983</accession>
<keyword evidence="3" id="KW-1185">Reference proteome</keyword>
<dbReference type="STRING" id="363999.A0A439D983"/>